<dbReference type="Pfam" id="PF08266">
    <property type="entry name" value="Cadherin_2"/>
    <property type="match status" value="1"/>
</dbReference>
<keyword evidence="7 12" id="KW-0106">Calcium</keyword>
<dbReference type="PANTHER" id="PTHR24028:SF236">
    <property type="entry name" value="PROTOCADHERIN GAMMA-C3"/>
    <property type="match status" value="1"/>
</dbReference>
<evidence type="ECO:0000256" key="9">
    <source>
        <dbReference type="ARBA" id="ARBA00022989"/>
    </source>
</evidence>
<dbReference type="GO" id="GO:0005886">
    <property type="term" value="C:plasma membrane"/>
    <property type="evidence" value="ECO:0007669"/>
    <property type="project" value="UniProtKB-SubCell"/>
</dbReference>
<dbReference type="Pfam" id="PF00028">
    <property type="entry name" value="Cadherin"/>
    <property type="match status" value="6"/>
</dbReference>
<keyword evidence="6" id="KW-0677">Repeat</keyword>
<feature type="region of interest" description="Disordered" evidence="13">
    <location>
        <begin position="1100"/>
        <end position="1136"/>
    </location>
</feature>
<feature type="domain" description="Cadherin" evidence="15">
    <location>
        <begin position="4"/>
        <end position="46"/>
    </location>
</feature>
<evidence type="ECO:0000259" key="15">
    <source>
        <dbReference type="PROSITE" id="PS50268"/>
    </source>
</evidence>
<evidence type="ECO:0000256" key="1">
    <source>
        <dbReference type="ARBA" id="ARBA00003436"/>
    </source>
</evidence>
<dbReference type="InterPro" id="IPR015919">
    <property type="entry name" value="Cadherin-like_sf"/>
</dbReference>
<dbReference type="Pfam" id="PF15974">
    <property type="entry name" value="Cadherin_tail"/>
    <property type="match status" value="1"/>
</dbReference>
<feature type="transmembrane region" description="Helical" evidence="14">
    <location>
        <begin position="979"/>
        <end position="1003"/>
    </location>
</feature>
<evidence type="ECO:0000256" key="5">
    <source>
        <dbReference type="ARBA" id="ARBA00022729"/>
    </source>
</evidence>
<evidence type="ECO:0000256" key="14">
    <source>
        <dbReference type="SAM" id="Phobius"/>
    </source>
</evidence>
<dbReference type="FunFam" id="2.60.40.60:FF:000002">
    <property type="entry name" value="Protocadherin alpha 2"/>
    <property type="match status" value="1"/>
</dbReference>
<dbReference type="CDD" id="cd11304">
    <property type="entry name" value="Cadherin_repeat"/>
    <property type="match status" value="8"/>
</dbReference>
<dbReference type="FunFam" id="2.60.40.60:FF:000004">
    <property type="entry name" value="Protocadherin 1 gamma 2"/>
    <property type="match status" value="2"/>
</dbReference>
<feature type="domain" description="Cadherin" evidence="15">
    <location>
        <begin position="315"/>
        <end position="421"/>
    </location>
</feature>
<comment type="subcellular location">
    <subcellularLocation>
        <location evidence="2">Cell membrane</location>
        <topology evidence="2">Single-pass type I membrane protein</topology>
    </subcellularLocation>
</comment>
<keyword evidence="4 14" id="KW-0812">Transmembrane</keyword>
<dbReference type="PROSITE" id="PS00232">
    <property type="entry name" value="CADHERIN_1"/>
    <property type="match status" value="5"/>
</dbReference>
<name>A0A553RDK1_9TELE</name>
<accession>A0A553RDK1</accession>
<dbReference type="SUPFAM" id="SSF49313">
    <property type="entry name" value="Cadherin-like"/>
    <property type="match status" value="8"/>
</dbReference>
<dbReference type="InterPro" id="IPR013164">
    <property type="entry name" value="Cadherin_N"/>
</dbReference>
<keyword evidence="10 14" id="KW-0472">Membrane</keyword>
<dbReference type="EMBL" id="SRMA01024593">
    <property type="protein sequence ID" value="TRZ00273.1"/>
    <property type="molecule type" value="Genomic_DNA"/>
</dbReference>
<comment type="caution">
    <text evidence="16">The sequence shown here is derived from an EMBL/GenBank/DDBJ whole genome shotgun (WGS) entry which is preliminary data.</text>
</comment>
<organism evidence="16 17">
    <name type="scientific">Danionella cerebrum</name>
    <dbReference type="NCBI Taxonomy" id="2873325"/>
    <lineage>
        <taxon>Eukaryota</taxon>
        <taxon>Metazoa</taxon>
        <taxon>Chordata</taxon>
        <taxon>Craniata</taxon>
        <taxon>Vertebrata</taxon>
        <taxon>Euteleostomi</taxon>
        <taxon>Actinopterygii</taxon>
        <taxon>Neopterygii</taxon>
        <taxon>Teleostei</taxon>
        <taxon>Ostariophysi</taxon>
        <taxon>Cypriniformes</taxon>
        <taxon>Danionidae</taxon>
        <taxon>Danioninae</taxon>
        <taxon>Danionella</taxon>
    </lineage>
</organism>
<keyword evidence="17" id="KW-1185">Reference proteome</keyword>
<evidence type="ECO:0000256" key="4">
    <source>
        <dbReference type="ARBA" id="ARBA00022692"/>
    </source>
</evidence>
<dbReference type="PANTHER" id="PTHR24028">
    <property type="entry name" value="CADHERIN-87A"/>
    <property type="match status" value="1"/>
</dbReference>
<evidence type="ECO:0000256" key="13">
    <source>
        <dbReference type="SAM" id="MobiDB-lite"/>
    </source>
</evidence>
<evidence type="ECO:0000256" key="12">
    <source>
        <dbReference type="PROSITE-ProRule" id="PRU00043"/>
    </source>
</evidence>
<dbReference type="AlphaFoldDB" id="A0A553RDK1"/>
<evidence type="ECO:0000256" key="8">
    <source>
        <dbReference type="ARBA" id="ARBA00022889"/>
    </source>
</evidence>
<dbReference type="PROSITE" id="PS50268">
    <property type="entry name" value="CADHERIN_2"/>
    <property type="match status" value="8"/>
</dbReference>
<dbReference type="PRINTS" id="PR00205">
    <property type="entry name" value="CADHERIN"/>
</dbReference>
<sequence>MHSFDYEKIKVFQILVQAKDHGSPSLSSNATVHVFILDQNDNAPAVIYPSTSMGSVSHQRMPRAAKAGHLVTKVTAVDADSGHNAWLFYRLAEATDASLFSVNLHTGEVRTKRTVSEHDDPSQRLTIEIKDNGEPIQCTTVTVEILIEEGTQEAISDYNIKTTENNKKSGKITLYLIISLGTVSVFSVLTLFTLIVKCVRSSIRNSSCCIRRTDSGYKNPNRNLQIQLNTDGPIKYVEVLGGDMMSQSQSFGSYLSPMSEFSDLTLIKPSSTGNFTDTLNTLDASLPDSAWTFESQQWKWAALWLLALSLSWDKTGAQIRYTIPEELKDGSIVGNIAKDLGLDVSEIAERKLRIASEPNRQYFDVDSGKGDLVVHGRIDREALCGQSANCLMPVQLVIENPLQLHRVEIEIQDINDNPPTFSTKDATLKISELVAPGTRFSLESAEDPDVGSNSLKSYTLNNNDFFRLNVKTLKNGRKVPELVVEKQLDREKQSIHKLILTALDGGNPVKSGTSLLQIFVQDINDNEPKFDVATYRASIVENAIFGSSVLQVKATDLDEGLNGQINYLLAAHAPEFIRKAFSVDAETGEITVVGTLDYETTKSFTFDICAKDKGNPELEGQSSVQVDIIDVNDNPPEIILTSLPSPVPENATMGTVVALITSKDLDSGNNGKVELTLSQNVPFKLKPSFENHYSLITDSLLDRELHSEYTIEIQATDSGNAPLTTIKTIKVDVIDVNDNPPLFTAPSYNVYIKENNMAGVSLFSVSASDNDRDKNAMCTYSILDLNSNQIPASSYFYINAENGTIYSMSSFDYEKTKLISILVQAKDHGSPSLSSNATVHVFILDQNDNAPAVIYPSTSMGSVSHQRMPRAAKAGHLVTKVTAVDADSGHNAWLFYRLAEATDASLFSVNLHTGEVRTKRAVSEHDDPSQRLTIEIKDNGEPIQSTTVTVEILIEDGFHEPISDYKEKSIESNKKTGRITLYLIISLASVSLLCIMTFFILLVKCARGGRGGSSCCIRRTSSEYKNPNRNLQIQLNTDGPIKYVEVLGGDMMSQSQSFGSYLSPMSEFSDLTLIKPSSTGNFTDTLNTLDASLPDSAWTFESQQQKPPNTDWRFPPNQRPGPSGAGVRPDEAGASAGVIAGTGPWPNPPTEAEQLQALMAAANGGEANATLGPRYNLQYGADYRQNVYIPGSTATLTANPQQQVVQQALPPPQALPPNEVPKAAQTPGSKKKPTKKDKK</sequence>
<keyword evidence="9 14" id="KW-1133">Transmembrane helix</keyword>
<evidence type="ECO:0000256" key="2">
    <source>
        <dbReference type="ARBA" id="ARBA00004251"/>
    </source>
</evidence>
<dbReference type="FunFam" id="2.60.40.60:FF:000018">
    <property type="entry name" value="Protocadherin gamma c3"/>
    <property type="match status" value="1"/>
</dbReference>
<keyword evidence="3" id="KW-1003">Cell membrane</keyword>
<keyword evidence="8" id="KW-0130">Cell adhesion</keyword>
<dbReference type="SMART" id="SM00112">
    <property type="entry name" value="CA"/>
    <property type="match status" value="8"/>
</dbReference>
<feature type="domain" description="Cadherin" evidence="15">
    <location>
        <begin position="647"/>
        <end position="743"/>
    </location>
</feature>
<keyword evidence="11" id="KW-0325">Glycoprotein</keyword>
<dbReference type="GO" id="GO:0009653">
    <property type="term" value="P:anatomical structure morphogenesis"/>
    <property type="evidence" value="ECO:0007669"/>
    <property type="project" value="UniProtKB-ARBA"/>
</dbReference>
<evidence type="ECO:0000256" key="3">
    <source>
        <dbReference type="ARBA" id="ARBA00022475"/>
    </source>
</evidence>
<comment type="function">
    <text evidence="1">Potential calcium-dependent cell-adhesion protein. May be involved in the establishment and maintenance of specific neuronal connections in the brain.</text>
</comment>
<feature type="domain" description="Cadherin" evidence="15">
    <location>
        <begin position="744"/>
        <end position="853"/>
    </location>
</feature>
<evidence type="ECO:0000256" key="11">
    <source>
        <dbReference type="ARBA" id="ARBA00023180"/>
    </source>
</evidence>
<evidence type="ECO:0000256" key="10">
    <source>
        <dbReference type="ARBA" id="ARBA00023136"/>
    </source>
</evidence>
<feature type="domain" description="Cadherin" evidence="15">
    <location>
        <begin position="61"/>
        <end position="158"/>
    </location>
</feature>
<feature type="transmembrane region" description="Helical" evidence="14">
    <location>
        <begin position="174"/>
        <end position="196"/>
    </location>
</feature>
<feature type="compositionally biased region" description="Basic residues" evidence="13">
    <location>
        <begin position="1229"/>
        <end position="1239"/>
    </location>
</feature>
<evidence type="ECO:0000313" key="16">
    <source>
        <dbReference type="EMBL" id="TRZ00273.1"/>
    </source>
</evidence>
<keyword evidence="5" id="KW-0732">Signal</keyword>
<dbReference type="FunFam" id="2.60.40.60:FF:000129">
    <property type="entry name" value="protocadherin alpha-C2 isoform X1"/>
    <property type="match status" value="1"/>
</dbReference>
<dbReference type="OrthoDB" id="6252479at2759"/>
<dbReference type="InterPro" id="IPR050174">
    <property type="entry name" value="Protocadherin/Cadherin-CA"/>
</dbReference>
<feature type="compositionally biased region" description="Pro residues" evidence="13">
    <location>
        <begin position="1209"/>
        <end position="1219"/>
    </location>
</feature>
<dbReference type="Gene3D" id="2.60.40.60">
    <property type="entry name" value="Cadherins"/>
    <property type="match status" value="8"/>
</dbReference>
<evidence type="ECO:0000313" key="17">
    <source>
        <dbReference type="Proteomes" id="UP000316079"/>
    </source>
</evidence>
<feature type="domain" description="Cadherin" evidence="15">
    <location>
        <begin position="531"/>
        <end position="638"/>
    </location>
</feature>
<dbReference type="Proteomes" id="UP000316079">
    <property type="component" value="Unassembled WGS sequence"/>
</dbReference>
<feature type="domain" description="Cadherin" evidence="15">
    <location>
        <begin position="422"/>
        <end position="530"/>
    </location>
</feature>
<feature type="domain" description="Cadherin" evidence="15">
    <location>
        <begin position="868"/>
        <end position="963"/>
    </location>
</feature>
<proteinExistence type="predicted"/>
<evidence type="ECO:0000256" key="6">
    <source>
        <dbReference type="ARBA" id="ARBA00022737"/>
    </source>
</evidence>
<feature type="region of interest" description="Disordered" evidence="13">
    <location>
        <begin position="1199"/>
        <end position="1239"/>
    </location>
</feature>
<protein>
    <recommendedName>
        <fullName evidence="15">Cadherin domain-containing protein</fullName>
    </recommendedName>
</protein>
<dbReference type="FunFam" id="2.60.40.60:FF:000001">
    <property type="entry name" value="Protocadherin alpha 2"/>
    <property type="match status" value="1"/>
</dbReference>
<dbReference type="GO" id="GO:0005509">
    <property type="term" value="F:calcium ion binding"/>
    <property type="evidence" value="ECO:0007669"/>
    <property type="project" value="UniProtKB-UniRule"/>
</dbReference>
<dbReference type="GO" id="GO:0007156">
    <property type="term" value="P:homophilic cell adhesion via plasma membrane adhesion molecules"/>
    <property type="evidence" value="ECO:0007669"/>
    <property type="project" value="InterPro"/>
</dbReference>
<dbReference type="InterPro" id="IPR002126">
    <property type="entry name" value="Cadherin-like_dom"/>
</dbReference>
<dbReference type="InterPro" id="IPR020894">
    <property type="entry name" value="Cadherin_CS"/>
</dbReference>
<gene>
    <name evidence="16" type="ORF">DNTS_003721</name>
</gene>
<reference evidence="16 17" key="1">
    <citation type="journal article" date="2019" name="Sci. Data">
        <title>Hybrid genome assembly and annotation of Danionella translucida.</title>
        <authorList>
            <person name="Kadobianskyi M."/>
            <person name="Schulze L."/>
            <person name="Schuelke M."/>
            <person name="Judkewitz B."/>
        </authorList>
    </citation>
    <scope>NUCLEOTIDE SEQUENCE [LARGE SCALE GENOMIC DNA]</scope>
    <source>
        <strain evidence="16 17">Bolton</strain>
    </source>
</reference>
<dbReference type="FunFam" id="2.60.40.60:FF:000006">
    <property type="entry name" value="Protocadherin alpha 2"/>
    <property type="match status" value="1"/>
</dbReference>
<evidence type="ECO:0000256" key="7">
    <source>
        <dbReference type="ARBA" id="ARBA00022837"/>
    </source>
</evidence>
<dbReference type="InterPro" id="IPR031904">
    <property type="entry name" value="Cadherin_CBD"/>
</dbReference>